<dbReference type="AlphaFoldDB" id="A0A6J4KKC4"/>
<name>A0A6J4KKC4_9CYAN</name>
<gene>
    <name evidence="2" type="ORF">AVDCRST_MAG94-751</name>
</gene>
<keyword evidence="1" id="KW-0175">Coiled coil</keyword>
<dbReference type="Gene3D" id="1.10.10.60">
    <property type="entry name" value="Homeodomain-like"/>
    <property type="match status" value="1"/>
</dbReference>
<proteinExistence type="predicted"/>
<dbReference type="GO" id="GO:0003677">
    <property type="term" value="F:DNA binding"/>
    <property type="evidence" value="ECO:0007669"/>
    <property type="project" value="InterPro"/>
</dbReference>
<dbReference type="Pfam" id="PF01527">
    <property type="entry name" value="HTH_Tnp_1"/>
    <property type="match status" value="1"/>
</dbReference>
<dbReference type="InterPro" id="IPR009057">
    <property type="entry name" value="Homeodomain-like_sf"/>
</dbReference>
<dbReference type="InterPro" id="IPR052546">
    <property type="entry name" value="Transposase_8_domain"/>
</dbReference>
<organism evidence="2">
    <name type="scientific">uncultured Leptolyngbya sp</name>
    <dbReference type="NCBI Taxonomy" id="332963"/>
    <lineage>
        <taxon>Bacteria</taxon>
        <taxon>Bacillati</taxon>
        <taxon>Cyanobacteriota</taxon>
        <taxon>Cyanophyceae</taxon>
        <taxon>Leptolyngbyales</taxon>
        <taxon>Leptolyngbyaceae</taxon>
        <taxon>Leptolyngbya group</taxon>
        <taxon>Leptolyngbya</taxon>
        <taxon>environmental samples</taxon>
    </lineage>
</organism>
<dbReference type="InterPro" id="IPR002514">
    <property type="entry name" value="Transposase_8"/>
</dbReference>
<dbReference type="SUPFAM" id="SSF46689">
    <property type="entry name" value="Homeodomain-like"/>
    <property type="match status" value="1"/>
</dbReference>
<dbReference type="PANTHER" id="PTHR33609:SF1">
    <property type="entry name" value="TRANSPOSASE"/>
    <property type="match status" value="1"/>
</dbReference>
<dbReference type="GO" id="GO:0004803">
    <property type="term" value="F:transposase activity"/>
    <property type="evidence" value="ECO:0007669"/>
    <property type="project" value="InterPro"/>
</dbReference>
<dbReference type="GO" id="GO:0006313">
    <property type="term" value="P:DNA transposition"/>
    <property type="evidence" value="ECO:0007669"/>
    <property type="project" value="InterPro"/>
</dbReference>
<dbReference type="NCBIfam" id="NF047593">
    <property type="entry name" value="IS66_ISAeme5_TnpA"/>
    <property type="match status" value="1"/>
</dbReference>
<dbReference type="EMBL" id="CADCTY010000252">
    <property type="protein sequence ID" value="CAA9307366.1"/>
    <property type="molecule type" value="Genomic_DNA"/>
</dbReference>
<evidence type="ECO:0000256" key="1">
    <source>
        <dbReference type="SAM" id="Coils"/>
    </source>
</evidence>
<sequence length="101" mass="11845">MKKSQFSEEQIVRILQEAASGQKSQSQLCREHGISENTFYTWKRKYGGLQSQDVRRLKELEQENSQLKRLLAERDLEVDAVRSLLRKNGWALPNGHRERGF</sequence>
<evidence type="ECO:0000313" key="2">
    <source>
        <dbReference type="EMBL" id="CAA9307366.1"/>
    </source>
</evidence>
<accession>A0A6J4KKC4</accession>
<protein>
    <submittedName>
        <fullName evidence="2">Mobile element protein</fullName>
    </submittedName>
</protein>
<dbReference type="PANTHER" id="PTHR33609">
    <property type="entry name" value="LOW CALCIUM RESPONSE LOCUS PROTEIN S"/>
    <property type="match status" value="1"/>
</dbReference>
<feature type="coiled-coil region" evidence="1">
    <location>
        <begin position="50"/>
        <end position="77"/>
    </location>
</feature>
<reference evidence="2" key="1">
    <citation type="submission" date="2020-02" db="EMBL/GenBank/DDBJ databases">
        <authorList>
            <person name="Meier V. D."/>
        </authorList>
    </citation>
    <scope>NUCLEOTIDE SEQUENCE</scope>
    <source>
        <strain evidence="2">AVDCRST_MAG94</strain>
    </source>
</reference>